<comment type="caution">
    <text evidence="9">The sequence shown here is derived from an EMBL/GenBank/DDBJ whole genome shotgun (WGS) entry which is preliminary data.</text>
</comment>
<evidence type="ECO:0000313" key="10">
    <source>
        <dbReference type="Proteomes" id="UP001431235"/>
    </source>
</evidence>
<evidence type="ECO:0000256" key="6">
    <source>
        <dbReference type="RuleBase" id="RU003903"/>
    </source>
</evidence>
<dbReference type="HAMAP" id="MF_01925">
    <property type="entry name" value="P5C_reductase"/>
    <property type="match status" value="1"/>
</dbReference>
<evidence type="ECO:0000259" key="8">
    <source>
        <dbReference type="Pfam" id="PF14748"/>
    </source>
</evidence>
<keyword evidence="4 6" id="KW-0641">Proline biosynthesis</keyword>
<dbReference type="Gene3D" id="1.10.3730.10">
    <property type="entry name" value="ProC C-terminal domain-like"/>
    <property type="match status" value="1"/>
</dbReference>
<dbReference type="PIRSF" id="PIRSF000193">
    <property type="entry name" value="Pyrrol-5-carb_rd"/>
    <property type="match status" value="1"/>
</dbReference>
<dbReference type="InterPro" id="IPR028939">
    <property type="entry name" value="P5C_Rdtase_cat_N"/>
</dbReference>
<organism evidence="9 10">
    <name type="scientific">Stenotrophomonas mori</name>
    <dbReference type="NCBI Taxonomy" id="2871096"/>
    <lineage>
        <taxon>Bacteria</taxon>
        <taxon>Pseudomonadati</taxon>
        <taxon>Pseudomonadota</taxon>
        <taxon>Gammaproteobacteria</taxon>
        <taxon>Lysobacterales</taxon>
        <taxon>Lysobacteraceae</taxon>
        <taxon>Stenotrophomonas</taxon>
    </lineage>
</organism>
<keyword evidence="4" id="KW-0963">Cytoplasm</keyword>
<dbReference type="SUPFAM" id="SSF48179">
    <property type="entry name" value="6-phosphogluconate dehydrogenase C-terminal domain-like"/>
    <property type="match status" value="1"/>
</dbReference>
<evidence type="ECO:0000256" key="5">
    <source>
        <dbReference type="NCBIfam" id="TIGR00112"/>
    </source>
</evidence>
<comment type="catalytic activity">
    <reaction evidence="4 6">
        <text>L-proline + NADP(+) = (S)-1-pyrroline-5-carboxylate + NADPH + 2 H(+)</text>
        <dbReference type="Rhea" id="RHEA:14109"/>
        <dbReference type="ChEBI" id="CHEBI:15378"/>
        <dbReference type="ChEBI" id="CHEBI:17388"/>
        <dbReference type="ChEBI" id="CHEBI:57783"/>
        <dbReference type="ChEBI" id="CHEBI:58349"/>
        <dbReference type="ChEBI" id="CHEBI:60039"/>
        <dbReference type="EC" id="1.5.1.2"/>
    </reaction>
</comment>
<dbReference type="Gene3D" id="3.40.50.720">
    <property type="entry name" value="NAD(P)-binding Rossmann-like Domain"/>
    <property type="match status" value="1"/>
</dbReference>
<dbReference type="NCBIfam" id="TIGR00112">
    <property type="entry name" value="proC"/>
    <property type="match status" value="1"/>
</dbReference>
<accession>A0ABT0SIU7</accession>
<comment type="function">
    <text evidence="4">Catalyzes the reduction of 1-pyrroline-5-carboxylate (PCA) to L-proline.</text>
</comment>
<comment type="catalytic activity">
    <reaction evidence="4">
        <text>L-proline + NAD(+) = (S)-1-pyrroline-5-carboxylate + NADH + 2 H(+)</text>
        <dbReference type="Rhea" id="RHEA:14105"/>
        <dbReference type="ChEBI" id="CHEBI:15378"/>
        <dbReference type="ChEBI" id="CHEBI:17388"/>
        <dbReference type="ChEBI" id="CHEBI:57540"/>
        <dbReference type="ChEBI" id="CHEBI:57945"/>
        <dbReference type="ChEBI" id="CHEBI:60039"/>
        <dbReference type="EC" id="1.5.1.2"/>
    </reaction>
</comment>
<evidence type="ECO:0000259" key="7">
    <source>
        <dbReference type="Pfam" id="PF03807"/>
    </source>
</evidence>
<dbReference type="EC" id="1.5.1.2" evidence="4 5"/>
<name>A0ABT0SIU7_9GAMM</name>
<dbReference type="EMBL" id="JAIKTS010000004">
    <property type="protein sequence ID" value="MCL7715239.1"/>
    <property type="molecule type" value="Genomic_DNA"/>
</dbReference>
<feature type="domain" description="Pyrroline-5-carboxylate reductase dimerisation" evidence="8">
    <location>
        <begin position="150"/>
        <end position="253"/>
    </location>
</feature>
<dbReference type="Pfam" id="PF03807">
    <property type="entry name" value="F420_oxidored"/>
    <property type="match status" value="1"/>
</dbReference>
<dbReference type="InterPro" id="IPR053790">
    <property type="entry name" value="P5CR-like_CS"/>
</dbReference>
<keyword evidence="10" id="KW-1185">Reference proteome</keyword>
<reference evidence="9 10" key="1">
    <citation type="submission" date="2021-08" db="EMBL/GenBank/DDBJ databases">
        <title>Novel members of of the genus Stenotrophomonas from differernt environment.</title>
        <authorList>
            <person name="Deng Y."/>
        </authorList>
    </citation>
    <scope>NUCLEOTIDE SEQUENCE [LARGE SCALE GENOMIC DNA]</scope>
    <source>
        <strain evidence="9 10">CPCC 101365</strain>
    </source>
</reference>
<dbReference type="SUPFAM" id="SSF51735">
    <property type="entry name" value="NAD(P)-binding Rossmann-fold domains"/>
    <property type="match status" value="1"/>
</dbReference>
<dbReference type="InterPro" id="IPR036291">
    <property type="entry name" value="NAD(P)-bd_dom_sf"/>
</dbReference>
<protein>
    <recommendedName>
        <fullName evidence="4 5">Pyrroline-5-carboxylate reductase</fullName>
        <shortName evidence="4">P5C reductase</shortName>
        <shortName evidence="4">P5CR</shortName>
        <ecNumber evidence="4 5">1.5.1.2</ecNumber>
    </recommendedName>
    <alternativeName>
        <fullName evidence="4">PCA reductase</fullName>
    </alternativeName>
</protein>
<keyword evidence="3 4" id="KW-0560">Oxidoreductase</keyword>
<evidence type="ECO:0000313" key="9">
    <source>
        <dbReference type="EMBL" id="MCL7715239.1"/>
    </source>
</evidence>
<evidence type="ECO:0000256" key="4">
    <source>
        <dbReference type="HAMAP-Rule" id="MF_01925"/>
    </source>
</evidence>
<comment type="pathway">
    <text evidence="4 6">Amino-acid biosynthesis; L-proline biosynthesis; L-proline from L-glutamate 5-semialdehyde: step 1/1.</text>
</comment>
<evidence type="ECO:0000256" key="2">
    <source>
        <dbReference type="ARBA" id="ARBA00022857"/>
    </source>
</evidence>
<dbReference type="PANTHER" id="PTHR11645">
    <property type="entry name" value="PYRROLINE-5-CARBOXYLATE REDUCTASE"/>
    <property type="match status" value="1"/>
</dbReference>
<dbReference type="Pfam" id="PF14748">
    <property type="entry name" value="P5CR_dimer"/>
    <property type="match status" value="1"/>
</dbReference>
<comment type="similarity">
    <text evidence="1 4 6">Belongs to the pyrroline-5-carboxylate reductase family.</text>
</comment>
<dbReference type="InterPro" id="IPR000304">
    <property type="entry name" value="Pyrroline-COOH_reductase"/>
</dbReference>
<dbReference type="Proteomes" id="UP001431235">
    <property type="component" value="Unassembled WGS sequence"/>
</dbReference>
<dbReference type="PANTHER" id="PTHR11645:SF0">
    <property type="entry name" value="PYRROLINE-5-CARBOXYLATE REDUCTASE 3"/>
    <property type="match status" value="1"/>
</dbReference>
<keyword evidence="4 6" id="KW-0028">Amino-acid biosynthesis</keyword>
<dbReference type="GO" id="GO:0004735">
    <property type="term" value="F:pyrroline-5-carboxylate reductase activity"/>
    <property type="evidence" value="ECO:0007669"/>
    <property type="project" value="UniProtKB-EC"/>
</dbReference>
<evidence type="ECO:0000256" key="1">
    <source>
        <dbReference type="ARBA" id="ARBA00005525"/>
    </source>
</evidence>
<feature type="domain" description="Pyrroline-5-carboxylate reductase catalytic N-terminal" evidence="7">
    <location>
        <begin position="1"/>
        <end position="87"/>
    </location>
</feature>
<sequence length="268" mass="27550">MARCLAQGLWRQGRDPARIVVADPDPGTRRALAATLGVRVTADNHDAAGAAPVWVLAVKPQVAGAVCQALAAVAATRRPLVVSIMAGTPCAQLRHWLGTDRLVRSMPNQPAAIGAGITGLYAAEALSPADRATAESLFHGAGATVWLHDEAQMAAVTAVAGSGPAYVYRLAEAMEHAARAEDLPPETARRLVVQTLLGAARLLEVGDEAPARLCERVASRGGTTEAALQVLDAGGWMPLLGRAIDAARARAQALAPPGQAPAGAAAER</sequence>
<keyword evidence="2 4" id="KW-0521">NADP</keyword>
<evidence type="ECO:0000256" key="3">
    <source>
        <dbReference type="ARBA" id="ARBA00023002"/>
    </source>
</evidence>
<gene>
    <name evidence="4 9" type="primary">proC</name>
    <name evidence="9" type="ORF">K5L01_11360</name>
</gene>
<dbReference type="InterPro" id="IPR008927">
    <property type="entry name" value="6-PGluconate_DH-like_C_sf"/>
</dbReference>
<comment type="subcellular location">
    <subcellularLocation>
        <location evidence="4">Cytoplasm</location>
    </subcellularLocation>
</comment>
<proteinExistence type="inferred from homology"/>
<dbReference type="PROSITE" id="PS00521">
    <property type="entry name" value="P5CR"/>
    <property type="match status" value="1"/>
</dbReference>
<dbReference type="InterPro" id="IPR029036">
    <property type="entry name" value="P5CR_dimer"/>
</dbReference>